<evidence type="ECO:0000256" key="1">
    <source>
        <dbReference type="SAM" id="SignalP"/>
    </source>
</evidence>
<dbReference type="InterPro" id="IPR018759">
    <property type="entry name" value="BBP2_2"/>
</dbReference>
<dbReference type="Gene3D" id="2.40.160.10">
    <property type="entry name" value="Porin"/>
    <property type="match status" value="1"/>
</dbReference>
<keyword evidence="1" id="KW-0732">Signal</keyword>
<sequence>MKKRTLVNLIAPSALIMSLPVSAAIEPAAIDAGPIKIIPMISTQVGYDDNFFSTSGNEEDEIITVLSPSVQLVAEDGMNAYRLTYQLSEGMHQDSTADNYTDHKLAADAHLEFSQRSVLDLQAAYNKGHEARGTGLSAAGGIANSVTSPLEYDTTTLGFSYMYGAPSATGRIEVYGDHLDREYQNFRSITKGRDDTEVTLGTVFYYKIMPKTSLLFEARNKDIDYDVDPASSLDSSTWTYLVGATWEGTAKTTGTIKFGLSEKDFDSSSRDDETYSSWEASVRWEPLTYSKVDISTSRSSAESTGTGNFIDTQNYNINWNHAWNSIVSTDLGLGFTNEVYEGSASGREDDTTSFSAGMNYDMRRWLTFGLNYTYSDQDSNLANTDYDKNLVMLTLNASL</sequence>
<accession>A0A430KP25</accession>
<proteinExistence type="predicted"/>
<dbReference type="AlphaFoldDB" id="A0A430KP25"/>
<feature type="chain" id="PRO_5019511964" description="TIGR03016 family PEP-CTERM system-associated outer membrane protein" evidence="1">
    <location>
        <begin position="24"/>
        <end position="399"/>
    </location>
</feature>
<organism evidence="2 3">
    <name type="scientific">Amphritea opalescens</name>
    <dbReference type="NCBI Taxonomy" id="2490544"/>
    <lineage>
        <taxon>Bacteria</taxon>
        <taxon>Pseudomonadati</taxon>
        <taxon>Pseudomonadota</taxon>
        <taxon>Gammaproteobacteria</taxon>
        <taxon>Oceanospirillales</taxon>
        <taxon>Oceanospirillaceae</taxon>
        <taxon>Amphritea</taxon>
    </lineage>
</organism>
<dbReference type="InterPro" id="IPR023614">
    <property type="entry name" value="Porin_dom_sf"/>
</dbReference>
<keyword evidence="3" id="KW-1185">Reference proteome</keyword>
<dbReference type="SUPFAM" id="SSF56935">
    <property type="entry name" value="Porins"/>
    <property type="match status" value="1"/>
</dbReference>
<dbReference type="Pfam" id="PF10082">
    <property type="entry name" value="BBP2_2"/>
    <property type="match status" value="1"/>
</dbReference>
<dbReference type="OrthoDB" id="9153755at2"/>
<evidence type="ECO:0000313" key="3">
    <source>
        <dbReference type="Proteomes" id="UP000283087"/>
    </source>
</evidence>
<protein>
    <recommendedName>
        <fullName evidence="4">TIGR03016 family PEP-CTERM system-associated outer membrane protein</fullName>
    </recommendedName>
</protein>
<dbReference type="Proteomes" id="UP000283087">
    <property type="component" value="Unassembled WGS sequence"/>
</dbReference>
<evidence type="ECO:0000313" key="2">
    <source>
        <dbReference type="EMBL" id="RTE65216.1"/>
    </source>
</evidence>
<dbReference type="EMBL" id="RQXW01000012">
    <property type="protein sequence ID" value="RTE65216.1"/>
    <property type="molecule type" value="Genomic_DNA"/>
</dbReference>
<gene>
    <name evidence="2" type="ORF">EH243_13310</name>
</gene>
<comment type="caution">
    <text evidence="2">The sequence shown here is derived from an EMBL/GenBank/DDBJ whole genome shotgun (WGS) entry which is preliminary data.</text>
</comment>
<feature type="signal peptide" evidence="1">
    <location>
        <begin position="1"/>
        <end position="23"/>
    </location>
</feature>
<evidence type="ECO:0008006" key="4">
    <source>
        <dbReference type="Google" id="ProtNLM"/>
    </source>
</evidence>
<dbReference type="RefSeq" id="WP_126159163.1">
    <property type="nucleotide sequence ID" value="NZ_RQXW01000012.1"/>
</dbReference>
<name>A0A430KP25_9GAMM</name>
<reference evidence="2 3" key="1">
    <citation type="submission" date="2018-11" db="EMBL/GenBank/DDBJ databases">
        <title>The draft genome sequence of Amphritea opalescens ANRC-JH13T.</title>
        <authorList>
            <person name="Fang Z."/>
            <person name="Zhang Y."/>
            <person name="Han X."/>
        </authorList>
    </citation>
    <scope>NUCLEOTIDE SEQUENCE [LARGE SCALE GENOMIC DNA]</scope>
    <source>
        <strain evidence="2 3">ANRC-JH13</strain>
    </source>
</reference>